<reference evidence="2 3" key="1">
    <citation type="journal article" date="2013" name="Genome Announc.">
        <title>Draft Genome of the Nitrogen-Fixing Bacterium Pseudomonas stutzeri Strain KOS6 Isolated from Industrial Hydrocarbon Sludge.</title>
        <authorList>
            <person name="Grigoryeva T.V."/>
            <person name="Laikov A.V."/>
            <person name="Naumova R.P."/>
            <person name="Manolov A.I."/>
            <person name="Larin A.K."/>
            <person name="Karpova I.Y."/>
            <person name="Semashko T.A."/>
            <person name="Alexeev D.G."/>
            <person name="Kostryukova E.S."/>
            <person name="Muller R."/>
            <person name="Govorun V.M."/>
        </authorList>
    </citation>
    <scope>NUCLEOTIDE SEQUENCE [LARGE SCALE GENOMIC DNA]</scope>
    <source>
        <strain evidence="2 3">KOS6</strain>
    </source>
</reference>
<feature type="region of interest" description="Disordered" evidence="1">
    <location>
        <begin position="17"/>
        <end position="55"/>
    </location>
</feature>
<feature type="compositionally biased region" description="Polar residues" evidence="1">
    <location>
        <begin position="22"/>
        <end position="36"/>
    </location>
</feature>
<dbReference type="EMBL" id="AMCZ02000002">
    <property type="protein sequence ID" value="EWC43009.1"/>
    <property type="molecule type" value="Genomic_DNA"/>
</dbReference>
<organism evidence="2 3">
    <name type="scientific">Stutzerimonas stutzeri KOS6</name>
    <dbReference type="NCBI Taxonomy" id="1218352"/>
    <lineage>
        <taxon>Bacteria</taxon>
        <taxon>Pseudomonadati</taxon>
        <taxon>Pseudomonadota</taxon>
        <taxon>Gammaproteobacteria</taxon>
        <taxon>Pseudomonadales</taxon>
        <taxon>Pseudomonadaceae</taxon>
        <taxon>Stutzerimonas</taxon>
    </lineage>
</organism>
<name>A0A061JWG9_STUST</name>
<evidence type="ECO:0000256" key="1">
    <source>
        <dbReference type="SAM" id="MobiDB-lite"/>
    </source>
</evidence>
<accession>A0A061JWG9</accession>
<proteinExistence type="predicted"/>
<evidence type="ECO:0000313" key="3">
    <source>
        <dbReference type="Proteomes" id="UP000026923"/>
    </source>
</evidence>
<gene>
    <name evidence="2" type="ORF">B597_003300</name>
</gene>
<dbReference type="HOGENOM" id="CLU_3029035_0_0_6"/>
<comment type="caution">
    <text evidence="2">The sequence shown here is derived from an EMBL/GenBank/DDBJ whole genome shotgun (WGS) entry which is preliminary data.</text>
</comment>
<dbReference type="AlphaFoldDB" id="A0A061JWG9"/>
<dbReference type="Proteomes" id="UP000026923">
    <property type="component" value="Unassembled WGS sequence"/>
</dbReference>
<protein>
    <submittedName>
        <fullName evidence="2">Uncharacterized protein</fullName>
    </submittedName>
</protein>
<sequence>MELTATCKAAILLGIGSEESRLTAQHSDAASGTVTRQPGYHPDQKRHHGAGPTAS</sequence>
<evidence type="ECO:0000313" key="2">
    <source>
        <dbReference type="EMBL" id="EWC43009.1"/>
    </source>
</evidence>